<dbReference type="InterPro" id="IPR003131">
    <property type="entry name" value="T1-type_BTB"/>
</dbReference>
<sequence length="256" mass="29236">MADSVTDMAEEDMSDEESGVILDISLPSATRKFPHIVSLNVGGCHYMTRLSTLCRYPDSMLAAMFSGRHQLDQDGNGSYFLDSNGSCFVHILDFLRHGILPPNNVALKVYREACYYGIQPLITKLQTSPEVAKMLVCKAHRGQFPDYEGMKLKIINIAMERATINRTGEVLIYAFRQEFKAKSPYFDAHHECIADTAHLRIGPWDTPPEEEIFIKTLEQDLLDDGFVIKQHVHRKQCTYFNGENCQKTIYRIIFIF</sequence>
<dbReference type="PANTHER" id="PTHR14499">
    <property type="entry name" value="POTASSIUM CHANNEL TETRAMERIZATION DOMAIN-CONTAINING"/>
    <property type="match status" value="1"/>
</dbReference>
<reference evidence="8" key="1">
    <citation type="journal article" date="2023" name="Mol. Biol. Evol.">
        <title>Third-Generation Sequencing Reveals the Adaptive Role of the Epigenome in Three Deep-Sea Polychaetes.</title>
        <authorList>
            <person name="Perez M."/>
            <person name="Aroh O."/>
            <person name="Sun Y."/>
            <person name="Lan Y."/>
            <person name="Juniper S.K."/>
            <person name="Young C.R."/>
            <person name="Angers B."/>
            <person name="Qian P.Y."/>
        </authorList>
    </citation>
    <scope>NUCLEOTIDE SEQUENCE</scope>
    <source>
        <strain evidence="8">P08H-3</strain>
    </source>
</reference>
<keyword evidence="5" id="KW-0472">Membrane</keyword>
<dbReference type="Proteomes" id="UP001208570">
    <property type="component" value="Unassembled WGS sequence"/>
</dbReference>
<dbReference type="Gene3D" id="3.30.710.10">
    <property type="entry name" value="Potassium Channel Kv1.1, Chain A"/>
    <property type="match status" value="1"/>
</dbReference>
<dbReference type="GO" id="GO:0051260">
    <property type="term" value="P:protein homooligomerization"/>
    <property type="evidence" value="ECO:0007669"/>
    <property type="project" value="InterPro"/>
</dbReference>
<dbReference type="FunFam" id="3.30.710.10:FF:000046">
    <property type="entry name" value="BTB/POZ domain-containing protein KCTD7 isoform X1"/>
    <property type="match status" value="1"/>
</dbReference>
<keyword evidence="9" id="KW-1185">Reference proteome</keyword>
<protein>
    <recommendedName>
        <fullName evidence="6">BTB/POZ domain-containing protein KCTD7</fullName>
    </recommendedName>
</protein>
<comment type="caution">
    <text evidence="8">The sequence shown here is derived from an EMBL/GenBank/DDBJ whole genome shotgun (WGS) entry which is preliminary data.</text>
</comment>
<gene>
    <name evidence="8" type="ORF">LSH36_44g16016</name>
</gene>
<evidence type="ECO:0000313" key="9">
    <source>
        <dbReference type="Proteomes" id="UP001208570"/>
    </source>
</evidence>
<evidence type="ECO:0000256" key="1">
    <source>
        <dbReference type="ARBA" id="ARBA00004236"/>
    </source>
</evidence>
<keyword evidence="4" id="KW-0963">Cytoplasm</keyword>
<evidence type="ECO:0000313" key="8">
    <source>
        <dbReference type="EMBL" id="KAK2165969.1"/>
    </source>
</evidence>
<proteinExistence type="predicted"/>
<dbReference type="Pfam" id="PF25611">
    <property type="entry name" value="KCTD_C"/>
    <property type="match status" value="1"/>
</dbReference>
<keyword evidence="3" id="KW-1003">Cell membrane</keyword>
<dbReference type="Pfam" id="PF02214">
    <property type="entry name" value="BTB_2"/>
    <property type="match status" value="1"/>
</dbReference>
<dbReference type="CDD" id="cd18366">
    <property type="entry name" value="BTB_POZ_KCTD7"/>
    <property type="match status" value="1"/>
</dbReference>
<name>A0AAD9NG63_9ANNE</name>
<evidence type="ECO:0000256" key="3">
    <source>
        <dbReference type="ARBA" id="ARBA00022475"/>
    </source>
</evidence>
<accession>A0AAD9NG63</accession>
<comment type="subcellular location">
    <subcellularLocation>
        <location evidence="1">Cell membrane</location>
    </subcellularLocation>
    <subcellularLocation>
        <location evidence="2">Cytoplasm</location>
        <location evidence="2">Cytosol</location>
    </subcellularLocation>
</comment>
<dbReference type="InterPro" id="IPR011333">
    <property type="entry name" value="SKP1/BTB/POZ_sf"/>
</dbReference>
<organism evidence="8 9">
    <name type="scientific">Paralvinella palmiformis</name>
    <dbReference type="NCBI Taxonomy" id="53620"/>
    <lineage>
        <taxon>Eukaryota</taxon>
        <taxon>Metazoa</taxon>
        <taxon>Spiralia</taxon>
        <taxon>Lophotrochozoa</taxon>
        <taxon>Annelida</taxon>
        <taxon>Polychaeta</taxon>
        <taxon>Sedentaria</taxon>
        <taxon>Canalipalpata</taxon>
        <taxon>Terebellida</taxon>
        <taxon>Terebelliformia</taxon>
        <taxon>Alvinellidae</taxon>
        <taxon>Paralvinella</taxon>
    </lineage>
</organism>
<dbReference type="InterPro" id="IPR057891">
    <property type="entry name" value="BTB_KCTD7"/>
</dbReference>
<dbReference type="AlphaFoldDB" id="A0AAD9NG63"/>
<evidence type="ECO:0000256" key="6">
    <source>
        <dbReference type="ARBA" id="ARBA00040260"/>
    </source>
</evidence>
<dbReference type="SUPFAM" id="SSF54695">
    <property type="entry name" value="POZ domain"/>
    <property type="match status" value="1"/>
</dbReference>
<dbReference type="PANTHER" id="PTHR14499:SF145">
    <property type="entry name" value="POTASSIUM CHANNEL REGULATORY PROTEIN-LIKE"/>
    <property type="match status" value="1"/>
</dbReference>
<dbReference type="EMBL" id="JAODUP010000044">
    <property type="protein sequence ID" value="KAK2165969.1"/>
    <property type="molecule type" value="Genomic_DNA"/>
</dbReference>
<evidence type="ECO:0000256" key="4">
    <source>
        <dbReference type="ARBA" id="ARBA00022490"/>
    </source>
</evidence>
<dbReference type="InterPro" id="IPR000210">
    <property type="entry name" value="BTB/POZ_dom"/>
</dbReference>
<dbReference type="SMART" id="SM00225">
    <property type="entry name" value="BTB"/>
    <property type="match status" value="1"/>
</dbReference>
<evidence type="ECO:0000259" key="7">
    <source>
        <dbReference type="SMART" id="SM00225"/>
    </source>
</evidence>
<dbReference type="InterPro" id="IPR057890">
    <property type="entry name" value="KCTD7/14_C"/>
</dbReference>
<evidence type="ECO:0000256" key="2">
    <source>
        <dbReference type="ARBA" id="ARBA00004514"/>
    </source>
</evidence>
<feature type="domain" description="BTB" evidence="7">
    <location>
        <begin position="35"/>
        <end position="133"/>
    </location>
</feature>
<evidence type="ECO:0000256" key="5">
    <source>
        <dbReference type="ARBA" id="ARBA00023136"/>
    </source>
</evidence>